<evidence type="ECO:0000313" key="2">
    <source>
        <dbReference type="Proteomes" id="UP001056120"/>
    </source>
</evidence>
<proteinExistence type="predicted"/>
<reference evidence="1 2" key="2">
    <citation type="journal article" date="2022" name="Mol. Ecol. Resour.">
        <title>The genomes of chicory, endive, great burdock and yacon provide insights into Asteraceae paleo-polyploidization history and plant inulin production.</title>
        <authorList>
            <person name="Fan W."/>
            <person name="Wang S."/>
            <person name="Wang H."/>
            <person name="Wang A."/>
            <person name="Jiang F."/>
            <person name="Liu H."/>
            <person name="Zhao H."/>
            <person name="Xu D."/>
            <person name="Zhang Y."/>
        </authorList>
    </citation>
    <scope>NUCLEOTIDE SEQUENCE [LARGE SCALE GENOMIC DNA]</scope>
    <source>
        <strain evidence="2">cv. Yunnan</strain>
        <tissue evidence="1">Leaves</tissue>
    </source>
</reference>
<reference evidence="2" key="1">
    <citation type="journal article" date="2022" name="Mol. Ecol. Resour.">
        <title>The genomes of chicory, endive, great burdock and yacon provide insights into Asteraceae palaeo-polyploidization history and plant inulin production.</title>
        <authorList>
            <person name="Fan W."/>
            <person name="Wang S."/>
            <person name="Wang H."/>
            <person name="Wang A."/>
            <person name="Jiang F."/>
            <person name="Liu H."/>
            <person name="Zhao H."/>
            <person name="Xu D."/>
            <person name="Zhang Y."/>
        </authorList>
    </citation>
    <scope>NUCLEOTIDE SEQUENCE [LARGE SCALE GENOMIC DNA]</scope>
    <source>
        <strain evidence="2">cv. Yunnan</strain>
    </source>
</reference>
<dbReference type="EMBL" id="CM042019">
    <property type="protein sequence ID" value="KAI3823492.1"/>
    <property type="molecule type" value="Genomic_DNA"/>
</dbReference>
<dbReference type="Proteomes" id="UP001056120">
    <property type="component" value="Linkage Group LG02"/>
</dbReference>
<organism evidence="1 2">
    <name type="scientific">Smallanthus sonchifolius</name>
    <dbReference type="NCBI Taxonomy" id="185202"/>
    <lineage>
        <taxon>Eukaryota</taxon>
        <taxon>Viridiplantae</taxon>
        <taxon>Streptophyta</taxon>
        <taxon>Embryophyta</taxon>
        <taxon>Tracheophyta</taxon>
        <taxon>Spermatophyta</taxon>
        <taxon>Magnoliopsida</taxon>
        <taxon>eudicotyledons</taxon>
        <taxon>Gunneridae</taxon>
        <taxon>Pentapetalae</taxon>
        <taxon>asterids</taxon>
        <taxon>campanulids</taxon>
        <taxon>Asterales</taxon>
        <taxon>Asteraceae</taxon>
        <taxon>Asteroideae</taxon>
        <taxon>Heliantheae alliance</taxon>
        <taxon>Millerieae</taxon>
        <taxon>Smallanthus</taxon>
    </lineage>
</organism>
<name>A0ACB9JU06_9ASTR</name>
<protein>
    <submittedName>
        <fullName evidence="1">Uncharacterized protein</fullName>
    </submittedName>
</protein>
<sequence length="146" mass="16615">MSTASRHWNLPYLWCRINICNMPKSSADEIILSYNDAVLRQSDLGILNGPYYLNDRIIEFYFSYLSSSHPSEHILLVPPSIAFWIMNCPDTSSLKDFLQPLNLPSKKLIIFPVNNNDDVTAAAVTGAYLHLRKPLMHLCIMTVMVV</sequence>
<accession>A0ACB9JU06</accession>
<comment type="caution">
    <text evidence="1">The sequence shown here is derived from an EMBL/GenBank/DDBJ whole genome shotgun (WGS) entry which is preliminary data.</text>
</comment>
<gene>
    <name evidence="1" type="ORF">L1987_04930</name>
</gene>
<keyword evidence="2" id="KW-1185">Reference proteome</keyword>
<evidence type="ECO:0000313" key="1">
    <source>
        <dbReference type="EMBL" id="KAI3823492.1"/>
    </source>
</evidence>